<comment type="similarity">
    <text evidence="14">Belongs to the adenylyl cyclase class-4/guanylyl cyclase family.</text>
</comment>
<dbReference type="Pfam" id="PF00211">
    <property type="entry name" value="Guanylate_cyc"/>
    <property type="match status" value="1"/>
</dbReference>
<keyword evidence="5" id="KW-0732">Signal</keyword>
<name>A0A8S4PL86_OWEFU</name>
<dbReference type="SMART" id="SM00044">
    <property type="entry name" value="CYCc"/>
    <property type="match status" value="1"/>
</dbReference>
<keyword evidence="7" id="KW-1133">Transmembrane helix</keyword>
<dbReference type="SUPFAM" id="SSF56112">
    <property type="entry name" value="Protein kinase-like (PK-like)"/>
    <property type="match status" value="1"/>
</dbReference>
<evidence type="ECO:0000313" key="20">
    <source>
        <dbReference type="EMBL" id="CAH1794616.1"/>
    </source>
</evidence>
<evidence type="ECO:0000256" key="8">
    <source>
        <dbReference type="ARBA" id="ARBA00023134"/>
    </source>
</evidence>
<evidence type="ECO:0000256" key="7">
    <source>
        <dbReference type="ARBA" id="ARBA00022989"/>
    </source>
</evidence>
<dbReference type="Gene3D" id="1.10.510.10">
    <property type="entry name" value="Transferase(Phosphotransferase) domain 1"/>
    <property type="match status" value="1"/>
</dbReference>
<dbReference type="Pfam" id="PF07714">
    <property type="entry name" value="PK_Tyr_Ser-Thr"/>
    <property type="match status" value="1"/>
</dbReference>
<evidence type="ECO:0000256" key="17">
    <source>
        <dbReference type="SAM" id="MobiDB-lite"/>
    </source>
</evidence>
<dbReference type="FunFam" id="3.30.70.1230:FF:000004">
    <property type="entry name" value="Guanylate cyclase"/>
    <property type="match status" value="1"/>
</dbReference>
<dbReference type="EC" id="4.6.1.2" evidence="3 15"/>
<keyword evidence="21" id="KW-1185">Reference proteome</keyword>
<dbReference type="InterPro" id="IPR029787">
    <property type="entry name" value="Nucleotide_cyclase"/>
</dbReference>
<dbReference type="GO" id="GO:0035556">
    <property type="term" value="P:intracellular signal transduction"/>
    <property type="evidence" value="ECO:0007669"/>
    <property type="project" value="InterPro"/>
</dbReference>
<gene>
    <name evidence="20" type="ORF">OFUS_LOCUS19286</name>
</gene>
<keyword evidence="10" id="KW-0675">Receptor</keyword>
<evidence type="ECO:0000256" key="2">
    <source>
        <dbReference type="ARBA" id="ARBA00004479"/>
    </source>
</evidence>
<keyword evidence="4" id="KW-0812">Transmembrane</keyword>
<feature type="domain" description="Guanylate cyclase" evidence="19">
    <location>
        <begin position="886"/>
        <end position="1016"/>
    </location>
</feature>
<dbReference type="InterPro" id="IPR028082">
    <property type="entry name" value="Peripla_BP_I"/>
</dbReference>
<dbReference type="Proteomes" id="UP000749559">
    <property type="component" value="Unassembled WGS sequence"/>
</dbReference>
<dbReference type="SUPFAM" id="SSF55073">
    <property type="entry name" value="Nucleotide cyclase"/>
    <property type="match status" value="1"/>
</dbReference>
<evidence type="ECO:0000256" key="11">
    <source>
        <dbReference type="ARBA" id="ARBA00023180"/>
    </source>
</evidence>
<evidence type="ECO:0000256" key="16">
    <source>
        <dbReference type="SAM" id="Coils"/>
    </source>
</evidence>
<dbReference type="FunFam" id="1.10.510.10:FF:000420">
    <property type="entry name" value="Guanylate cyclase"/>
    <property type="match status" value="1"/>
</dbReference>
<dbReference type="GO" id="GO:0004383">
    <property type="term" value="F:guanylate cyclase activity"/>
    <property type="evidence" value="ECO:0007669"/>
    <property type="project" value="UniProtKB-EC"/>
</dbReference>
<feature type="domain" description="Protein kinase" evidence="18">
    <location>
        <begin position="549"/>
        <end position="818"/>
    </location>
</feature>
<feature type="coiled-coil region" evidence="16">
    <location>
        <begin position="823"/>
        <end position="854"/>
    </location>
</feature>
<dbReference type="CDD" id="cd07302">
    <property type="entry name" value="CHD"/>
    <property type="match status" value="1"/>
</dbReference>
<feature type="region of interest" description="Disordered" evidence="17">
    <location>
        <begin position="1110"/>
        <end position="1129"/>
    </location>
</feature>
<dbReference type="GO" id="GO:0005524">
    <property type="term" value="F:ATP binding"/>
    <property type="evidence" value="ECO:0007669"/>
    <property type="project" value="InterPro"/>
</dbReference>
<keyword evidence="13 15" id="KW-0141">cGMP biosynthesis</keyword>
<keyword evidence="9" id="KW-0472">Membrane</keyword>
<dbReference type="InterPro" id="IPR000719">
    <property type="entry name" value="Prot_kinase_dom"/>
</dbReference>
<dbReference type="InterPro" id="IPR001245">
    <property type="entry name" value="Ser-Thr/Tyr_kinase_cat_dom"/>
</dbReference>
<dbReference type="CDD" id="cd14042">
    <property type="entry name" value="PK_GC-A_B"/>
    <property type="match status" value="1"/>
</dbReference>
<dbReference type="PANTHER" id="PTHR11920:SF501">
    <property type="entry name" value="GUANYLATE CYCLASE 32E"/>
    <property type="match status" value="1"/>
</dbReference>
<protein>
    <recommendedName>
        <fullName evidence="3 15">Guanylate cyclase</fullName>
        <ecNumber evidence="3 15">4.6.1.2</ecNumber>
    </recommendedName>
</protein>
<organism evidence="20 21">
    <name type="scientific">Owenia fusiformis</name>
    <name type="common">Polychaete worm</name>
    <dbReference type="NCBI Taxonomy" id="6347"/>
    <lineage>
        <taxon>Eukaryota</taxon>
        <taxon>Metazoa</taxon>
        <taxon>Spiralia</taxon>
        <taxon>Lophotrochozoa</taxon>
        <taxon>Annelida</taxon>
        <taxon>Polychaeta</taxon>
        <taxon>Sedentaria</taxon>
        <taxon>Canalipalpata</taxon>
        <taxon>Sabellida</taxon>
        <taxon>Oweniida</taxon>
        <taxon>Oweniidae</taxon>
        <taxon>Owenia</taxon>
    </lineage>
</organism>
<dbReference type="GO" id="GO:0004016">
    <property type="term" value="F:adenylate cyclase activity"/>
    <property type="evidence" value="ECO:0007669"/>
    <property type="project" value="TreeGrafter"/>
</dbReference>
<evidence type="ECO:0000256" key="13">
    <source>
        <dbReference type="ARBA" id="ARBA00023293"/>
    </source>
</evidence>
<dbReference type="InterPro" id="IPR011009">
    <property type="entry name" value="Kinase-like_dom_sf"/>
</dbReference>
<dbReference type="GO" id="GO:0005525">
    <property type="term" value="F:GTP binding"/>
    <property type="evidence" value="ECO:0007669"/>
    <property type="project" value="UniProtKB-KW"/>
</dbReference>
<dbReference type="OrthoDB" id="1890790at2759"/>
<keyword evidence="11" id="KW-0325">Glycoprotein</keyword>
<accession>A0A8S4PL86</accession>
<evidence type="ECO:0000256" key="5">
    <source>
        <dbReference type="ARBA" id="ARBA00022729"/>
    </source>
</evidence>
<evidence type="ECO:0000256" key="9">
    <source>
        <dbReference type="ARBA" id="ARBA00023136"/>
    </source>
</evidence>
<evidence type="ECO:0000256" key="4">
    <source>
        <dbReference type="ARBA" id="ARBA00022692"/>
    </source>
</evidence>
<evidence type="ECO:0000256" key="10">
    <source>
        <dbReference type="ARBA" id="ARBA00023170"/>
    </source>
</evidence>
<evidence type="ECO:0000259" key="19">
    <source>
        <dbReference type="PROSITE" id="PS50125"/>
    </source>
</evidence>
<keyword evidence="12 14" id="KW-0456">Lyase</keyword>
<dbReference type="InterPro" id="IPR001828">
    <property type="entry name" value="ANF_lig-bd_rcpt"/>
</dbReference>
<keyword evidence="6" id="KW-0547">Nucleotide-binding</keyword>
<evidence type="ECO:0000259" key="18">
    <source>
        <dbReference type="PROSITE" id="PS50011"/>
    </source>
</evidence>
<evidence type="ECO:0000256" key="1">
    <source>
        <dbReference type="ARBA" id="ARBA00001436"/>
    </source>
</evidence>
<dbReference type="GO" id="GO:0001653">
    <property type="term" value="F:peptide receptor activity"/>
    <property type="evidence" value="ECO:0007669"/>
    <property type="project" value="TreeGrafter"/>
</dbReference>
<feature type="compositionally biased region" description="Polar residues" evidence="17">
    <location>
        <begin position="1118"/>
        <end position="1129"/>
    </location>
</feature>
<evidence type="ECO:0000313" key="21">
    <source>
        <dbReference type="Proteomes" id="UP000749559"/>
    </source>
</evidence>
<dbReference type="Pfam" id="PF01094">
    <property type="entry name" value="ANF_receptor"/>
    <property type="match status" value="1"/>
</dbReference>
<dbReference type="InterPro" id="IPR018297">
    <property type="entry name" value="A/G_cyclase_CS"/>
</dbReference>
<comment type="caution">
    <text evidence="20">The sequence shown here is derived from an EMBL/GenBank/DDBJ whole genome shotgun (WGS) entry which is preliminary data.</text>
</comment>
<dbReference type="Gene3D" id="3.30.70.1230">
    <property type="entry name" value="Nucleotide cyclase"/>
    <property type="match status" value="1"/>
</dbReference>
<dbReference type="EMBL" id="CAIIXF020000009">
    <property type="protein sequence ID" value="CAH1794616.1"/>
    <property type="molecule type" value="Genomic_DNA"/>
</dbReference>
<dbReference type="InterPro" id="IPR050401">
    <property type="entry name" value="Cyclic_nucleotide_synthase"/>
</dbReference>
<reference evidence="20" key="1">
    <citation type="submission" date="2022-03" db="EMBL/GenBank/DDBJ databases">
        <authorList>
            <person name="Martin C."/>
        </authorList>
    </citation>
    <scope>NUCLEOTIDE SEQUENCE</scope>
</reference>
<dbReference type="AlphaFoldDB" id="A0A8S4PL86"/>
<keyword evidence="8" id="KW-0342">GTP-binding</keyword>
<dbReference type="GO" id="GO:0007168">
    <property type="term" value="P:receptor guanylyl cyclase signaling pathway"/>
    <property type="evidence" value="ECO:0007669"/>
    <property type="project" value="TreeGrafter"/>
</dbReference>
<dbReference type="SUPFAM" id="SSF53822">
    <property type="entry name" value="Periplasmic binding protein-like I"/>
    <property type="match status" value="1"/>
</dbReference>
<evidence type="ECO:0000256" key="12">
    <source>
        <dbReference type="ARBA" id="ARBA00023239"/>
    </source>
</evidence>
<dbReference type="PROSITE" id="PS50011">
    <property type="entry name" value="PROTEIN_KINASE_DOM"/>
    <property type="match status" value="1"/>
</dbReference>
<dbReference type="InterPro" id="IPR001054">
    <property type="entry name" value="A/G_cyclase"/>
</dbReference>
<comment type="catalytic activity">
    <reaction evidence="1 15">
        <text>GTP = 3',5'-cyclic GMP + diphosphate</text>
        <dbReference type="Rhea" id="RHEA:13665"/>
        <dbReference type="ChEBI" id="CHEBI:33019"/>
        <dbReference type="ChEBI" id="CHEBI:37565"/>
        <dbReference type="ChEBI" id="CHEBI:57746"/>
        <dbReference type="EC" id="4.6.1.2"/>
    </reaction>
</comment>
<evidence type="ECO:0000256" key="6">
    <source>
        <dbReference type="ARBA" id="ARBA00022741"/>
    </source>
</evidence>
<keyword evidence="16" id="KW-0175">Coiled coil</keyword>
<dbReference type="PROSITE" id="PS00452">
    <property type="entry name" value="GUANYLATE_CYCLASE_1"/>
    <property type="match status" value="1"/>
</dbReference>
<evidence type="ECO:0000256" key="15">
    <source>
        <dbReference type="RuleBase" id="RU003431"/>
    </source>
</evidence>
<dbReference type="GO" id="GO:0005886">
    <property type="term" value="C:plasma membrane"/>
    <property type="evidence" value="ECO:0007669"/>
    <property type="project" value="TreeGrafter"/>
</dbReference>
<proteinExistence type="inferred from homology"/>
<comment type="subcellular location">
    <subcellularLocation>
        <location evidence="2">Membrane</location>
        <topology evidence="2">Single-pass type I membrane protein</topology>
    </subcellularLocation>
</comment>
<evidence type="ECO:0000256" key="14">
    <source>
        <dbReference type="RuleBase" id="RU000405"/>
    </source>
</evidence>
<dbReference type="PROSITE" id="PS50125">
    <property type="entry name" value="GUANYLATE_CYCLASE_2"/>
    <property type="match status" value="1"/>
</dbReference>
<sequence length="1181" mass="132899">MEMSLKLLNVQWIYILCIQIILKEIKAQEKIIKLGYLPAMNFKGPARKNAGAFIYALKHFNAETNILPGYKLEYMYNDNKGATLEAISGMTAQYLEGVDAFIGPDITCATAAQVAGAWNLPIIAYTCSELMPYNVSLFPTFARTLPSEANVAKSIISLMNNFSWTSFTIIVGNSSELMYAADTLKLYARTHQVTINDIVYFNENYELADSIKKMGEIVEKTKDKTRIYVFLGNDDTLIDFARSMYDNRLVDEGEHVVVAVRDGPYDPSINEAGYFLKFPAEKMGKLTSNHILAFRSVIQLMPRSPTNPMYELFENESRDYLVKEPAFKISRPPPGLTLPVDISAAHLYDAVSIYVRALHELLEEGGKPTNGKAIAEKIRSRTFKSIRGHDVFIDARGNAEANYSVIALKKDETSDYGWSLQPVANFTMTNNGFEIPVFNYDNGIEWVSGSVPVSEPQCGFDGSKCIETPTDWTAAALCGLGVAIVIVAAVFACRHYLYEQKLERLLWKIDAKELTVVDNAVEQVDTEKPKRKSSRFSFFMLEPTIEPTNRSESRISKQYFTKVASYKGNIVSVKHIRKKSLELNRALKKIFQIRKELTHDNINKFIGACIDPPNIVVVTHYCARGSLKDILENNDLHLDDMFISSLVSDLIKGMTYLHESEFISHGNLKSSNCLVDSRWVLQVSDFGLHHIRASDIAAANTMDEEKQYKKLLWTAPELMRETCPPDRGTQKADVYSFAIILHEIIARNGPWGKVNLSANEIIKRVRMVRNDEFRPDVSMLNKDDNIVKCMCDCWDENPELRPDFKYIRIRLKSIHKGLRSNIFDNMLAMMEKYANNLEALVDERTDQLIEEKRRTEALLLRMLPKSVADQLKKRKPVVPEQYECVTIYFSDIVGFTSMSAQSTPLQVIDILNDLYTTFDSIIENYDVYKVETIGDAYMVVSGCPTRNGNNHAGEIASMSIALLSAIKSFRIRHIKSETLKLRIGIHSGPVVAGVVGLKMPRYCLFGDTVNTASRMESSGVALKIHCSKETKEILDGLNGYHMDERGMVNIKGKGDMFTYFLTGEDKIVRERRISRESNMSNRVHDNVEVHNLDECAGKVVYFPKANRSRTNHLAERSGSGSSKCSATVSESSIPEADAAALDMIMNDSISDDSVSASEIDSLVNGDIYSNTNTKKSNYILV</sequence>
<dbReference type="PANTHER" id="PTHR11920">
    <property type="entry name" value="GUANYLYL CYCLASE"/>
    <property type="match status" value="1"/>
</dbReference>
<dbReference type="Gene3D" id="3.40.50.2300">
    <property type="match status" value="2"/>
</dbReference>
<dbReference type="GO" id="GO:0004672">
    <property type="term" value="F:protein kinase activity"/>
    <property type="evidence" value="ECO:0007669"/>
    <property type="project" value="InterPro"/>
</dbReference>
<evidence type="ECO:0000256" key="3">
    <source>
        <dbReference type="ARBA" id="ARBA00012202"/>
    </source>
</evidence>